<evidence type="ECO:0000313" key="1">
    <source>
        <dbReference type="EMBL" id="RFM25850.1"/>
    </source>
</evidence>
<dbReference type="Proteomes" id="UP000261284">
    <property type="component" value="Unassembled WGS sequence"/>
</dbReference>
<evidence type="ECO:0008006" key="3">
    <source>
        <dbReference type="Google" id="ProtNLM"/>
    </source>
</evidence>
<dbReference type="AlphaFoldDB" id="A0A3E1ND36"/>
<dbReference type="RefSeq" id="WP_116849680.1">
    <property type="nucleotide sequence ID" value="NZ_QTJU01000014.1"/>
</dbReference>
<sequence>MIRATLYVNALKSGVLLLLGCVCNYGLHAQSLDQLSLKKGITMNGSIAANTVGYAASGIDNRRDPFTWYASGNLNIVAFGYAMPFSFSYSNQNRSYSQPFNQFRFAPTYKWARATFGTSGMTFSNYTLAGHLFNGVGIELTPDKWHVSAMYGSLQKAVPYDATNKDSYNRAAFERKGYGTRVEYNDRGNSYGIAVFHAKDDPASIPFIPADATVTPQENLAVAFTVKQNIGKHLFADLEYSVSALNRDIRSGTKGADTAVPSSNLLSSFLKSTGSTRYFDAIQAGAGYKGSFYSLQLRYERVAPDYTTLGAYNVVNDMRNITVAPSVQLWRNKITLSGNAGIQTNNLDKSKSSATKRWVTAGNINFIPEEHWMMSGSYSNFSNYTRVRPLVDPYFNNQLDTLNFYQVSTSYNTMLMHWWGNKEQKQTITLTGAYQRASENSTQSDSVSLSNFYMTNAAYAYNFIPQNLTLTSGINYYINKAPGLRTTFAGPTISVAKAYYQQQLRTSLAGTYNVTKATVAGGVATSSGVFNTTLTANFSPRPKKEEKHVRGHSTIGASLALLHRQAATGAPAFTEFTSNINYVYSF</sequence>
<dbReference type="EMBL" id="QTJU01000014">
    <property type="protein sequence ID" value="RFM25850.1"/>
    <property type="molecule type" value="Genomic_DNA"/>
</dbReference>
<proteinExistence type="predicted"/>
<organism evidence="1 2">
    <name type="scientific">Deminuibacter soli</name>
    <dbReference type="NCBI Taxonomy" id="2291815"/>
    <lineage>
        <taxon>Bacteria</taxon>
        <taxon>Pseudomonadati</taxon>
        <taxon>Bacteroidota</taxon>
        <taxon>Chitinophagia</taxon>
        <taxon>Chitinophagales</taxon>
        <taxon>Chitinophagaceae</taxon>
        <taxon>Deminuibacter</taxon>
    </lineage>
</organism>
<comment type="caution">
    <text evidence="1">The sequence shown here is derived from an EMBL/GenBank/DDBJ whole genome shotgun (WGS) entry which is preliminary data.</text>
</comment>
<gene>
    <name evidence="1" type="ORF">DXN05_23100</name>
</gene>
<reference evidence="1 2" key="1">
    <citation type="submission" date="2018-08" db="EMBL/GenBank/DDBJ databases">
        <title>Chitinophagaceae sp. K23C18032701, a novel bacterium isolated from forest soil.</title>
        <authorList>
            <person name="Wang C."/>
        </authorList>
    </citation>
    <scope>NUCLEOTIDE SEQUENCE [LARGE SCALE GENOMIC DNA]</scope>
    <source>
        <strain evidence="1 2">K23C18032701</strain>
    </source>
</reference>
<name>A0A3E1ND36_9BACT</name>
<accession>A0A3E1ND36</accession>
<evidence type="ECO:0000313" key="2">
    <source>
        <dbReference type="Proteomes" id="UP000261284"/>
    </source>
</evidence>
<keyword evidence="2" id="KW-1185">Reference proteome</keyword>
<dbReference type="OrthoDB" id="1091532at2"/>
<protein>
    <recommendedName>
        <fullName evidence="3">TonB-dependent receptor</fullName>
    </recommendedName>
</protein>